<feature type="non-terminal residue" evidence="1">
    <location>
        <position position="51"/>
    </location>
</feature>
<dbReference type="EMBL" id="JAMKFB020000015">
    <property type="protein sequence ID" value="KAL0173443.1"/>
    <property type="molecule type" value="Genomic_DNA"/>
</dbReference>
<dbReference type="AlphaFoldDB" id="A0ABD0PHA5"/>
<sequence>DYGDYEEPQKNCSLKVSITGGSVSYSNEGLEGRQDTTLFQQHKESVTEMGN</sequence>
<comment type="caution">
    <text evidence="1">The sequence shown here is derived from an EMBL/GenBank/DDBJ whole genome shotgun (WGS) entry which is preliminary data.</text>
</comment>
<feature type="non-terminal residue" evidence="1">
    <location>
        <position position="1"/>
    </location>
</feature>
<proteinExistence type="predicted"/>
<reference evidence="1 2" key="1">
    <citation type="submission" date="2024-05" db="EMBL/GenBank/DDBJ databases">
        <title>Genome sequencing and assembly of Indian major carp, Cirrhinus mrigala (Hamilton, 1822).</title>
        <authorList>
            <person name="Mohindra V."/>
            <person name="Chowdhury L.M."/>
            <person name="Lal K."/>
            <person name="Jena J.K."/>
        </authorList>
    </citation>
    <scope>NUCLEOTIDE SEQUENCE [LARGE SCALE GENOMIC DNA]</scope>
    <source>
        <strain evidence="1">CM1030</strain>
        <tissue evidence="1">Blood</tissue>
    </source>
</reference>
<dbReference type="Proteomes" id="UP001529510">
    <property type="component" value="Unassembled WGS sequence"/>
</dbReference>
<organism evidence="1 2">
    <name type="scientific">Cirrhinus mrigala</name>
    <name type="common">Mrigala</name>
    <dbReference type="NCBI Taxonomy" id="683832"/>
    <lineage>
        <taxon>Eukaryota</taxon>
        <taxon>Metazoa</taxon>
        <taxon>Chordata</taxon>
        <taxon>Craniata</taxon>
        <taxon>Vertebrata</taxon>
        <taxon>Euteleostomi</taxon>
        <taxon>Actinopterygii</taxon>
        <taxon>Neopterygii</taxon>
        <taxon>Teleostei</taxon>
        <taxon>Ostariophysi</taxon>
        <taxon>Cypriniformes</taxon>
        <taxon>Cyprinidae</taxon>
        <taxon>Labeoninae</taxon>
        <taxon>Labeonini</taxon>
        <taxon>Cirrhinus</taxon>
    </lineage>
</organism>
<accession>A0ABD0PHA5</accession>
<protein>
    <submittedName>
        <fullName evidence="1">Uncharacterized protein</fullName>
    </submittedName>
</protein>
<evidence type="ECO:0000313" key="1">
    <source>
        <dbReference type="EMBL" id="KAL0173443.1"/>
    </source>
</evidence>
<gene>
    <name evidence="1" type="ORF">M9458_029411</name>
</gene>
<name>A0ABD0PHA5_CIRMR</name>
<keyword evidence="2" id="KW-1185">Reference proteome</keyword>
<evidence type="ECO:0000313" key="2">
    <source>
        <dbReference type="Proteomes" id="UP001529510"/>
    </source>
</evidence>